<name>A0A2N9EWD5_FAGSY</name>
<proteinExistence type="predicted"/>
<accession>A0A2N9EWD5</accession>
<evidence type="ECO:0000313" key="1">
    <source>
        <dbReference type="EMBL" id="SPC78899.1"/>
    </source>
</evidence>
<organism evidence="1">
    <name type="scientific">Fagus sylvatica</name>
    <name type="common">Beechnut</name>
    <dbReference type="NCBI Taxonomy" id="28930"/>
    <lineage>
        <taxon>Eukaryota</taxon>
        <taxon>Viridiplantae</taxon>
        <taxon>Streptophyta</taxon>
        <taxon>Embryophyta</taxon>
        <taxon>Tracheophyta</taxon>
        <taxon>Spermatophyta</taxon>
        <taxon>Magnoliopsida</taxon>
        <taxon>eudicotyledons</taxon>
        <taxon>Gunneridae</taxon>
        <taxon>Pentapetalae</taxon>
        <taxon>rosids</taxon>
        <taxon>fabids</taxon>
        <taxon>Fagales</taxon>
        <taxon>Fagaceae</taxon>
        <taxon>Fagus</taxon>
    </lineage>
</organism>
<sequence length="203" mass="22943">MDFQRTALYNWGGVALANLYAGFDSVSREATTSFVGPWSIWQSWALRLFWYCHFLEIQGSNERRLAKETWALWVGAERVSPPIDDGRAMNVARFSKLYEGQGIPTNVQAGGMPDAAIGPNRVKDLVLPSWIVHVYRANGTVFYISITDLEDVYEYPILEDSRPATHGDLNYMILATQPFMPHGKDEPLIVMTAISPLLYNEHT</sequence>
<protein>
    <recommendedName>
        <fullName evidence="2">Aminotransferase-like plant mobile domain-containing protein</fullName>
    </recommendedName>
</protein>
<evidence type="ECO:0008006" key="2">
    <source>
        <dbReference type="Google" id="ProtNLM"/>
    </source>
</evidence>
<gene>
    <name evidence="1" type="ORF">FSB_LOCUS6781</name>
</gene>
<reference evidence="1" key="1">
    <citation type="submission" date="2018-02" db="EMBL/GenBank/DDBJ databases">
        <authorList>
            <person name="Cohen D.B."/>
            <person name="Kent A.D."/>
        </authorList>
    </citation>
    <scope>NUCLEOTIDE SEQUENCE</scope>
</reference>
<dbReference type="AlphaFoldDB" id="A0A2N9EWD5"/>
<dbReference type="EMBL" id="OIVN01000357">
    <property type="protein sequence ID" value="SPC78899.1"/>
    <property type="molecule type" value="Genomic_DNA"/>
</dbReference>